<proteinExistence type="predicted"/>
<evidence type="ECO:0000313" key="5">
    <source>
        <dbReference type="EMBL" id="OWM77627.1"/>
    </source>
</evidence>
<organism evidence="5 7">
    <name type="scientific">Punica granatum</name>
    <name type="common">Pomegranate</name>
    <dbReference type="NCBI Taxonomy" id="22663"/>
    <lineage>
        <taxon>Eukaryota</taxon>
        <taxon>Viridiplantae</taxon>
        <taxon>Streptophyta</taxon>
        <taxon>Embryophyta</taxon>
        <taxon>Tracheophyta</taxon>
        <taxon>Spermatophyta</taxon>
        <taxon>Magnoliopsida</taxon>
        <taxon>eudicotyledons</taxon>
        <taxon>Gunneridae</taxon>
        <taxon>Pentapetalae</taxon>
        <taxon>rosids</taxon>
        <taxon>malvids</taxon>
        <taxon>Myrtales</taxon>
        <taxon>Lythraceae</taxon>
        <taxon>Punica</taxon>
    </lineage>
</organism>
<dbReference type="Proteomes" id="UP000197138">
    <property type="component" value="Unassembled WGS sequence"/>
</dbReference>
<dbReference type="PANTHER" id="PTHR31945:SF20">
    <property type="entry name" value="TRANSCRIPTION FACTOR DYT1"/>
    <property type="match status" value="1"/>
</dbReference>
<sequence>MNKATIIEDAITYITELQKNVKVLSNQLMEMEVSSIEDAKALSKETDAPEETEENRIEPDVKVIYVNGNKLWMKMIFENRRGRLTKLMEALSAHGFELNDVSVTTSMGATLISSCVEGTLGEVLEASSMSELLQEIIKHI</sequence>
<reference evidence="6 8" key="3">
    <citation type="submission" date="2017-11" db="EMBL/GenBank/DDBJ databases">
        <title>De-novo sequencing of pomegranate (Punica granatum L.) genome.</title>
        <authorList>
            <person name="Akparov Z."/>
            <person name="Amiraslanov A."/>
            <person name="Hajiyeva S."/>
            <person name="Abbasov M."/>
            <person name="Kaur K."/>
            <person name="Hamwieh A."/>
            <person name="Solovyev V."/>
            <person name="Salamov A."/>
            <person name="Braich B."/>
            <person name="Kosarev P."/>
            <person name="Mahmoud A."/>
            <person name="Hajiyev E."/>
            <person name="Babayeva S."/>
            <person name="Izzatullayeva V."/>
            <person name="Mammadov A."/>
            <person name="Mammadov A."/>
            <person name="Sharifova S."/>
            <person name="Ojaghi J."/>
            <person name="Eynullazada K."/>
            <person name="Bayramov B."/>
            <person name="Abdulazimova A."/>
            <person name="Shahmuradov I."/>
        </authorList>
    </citation>
    <scope>NUCLEOTIDE SEQUENCE [LARGE SCALE GENOMIC DNA]</scope>
    <source>
        <strain evidence="6">AG2017</strain>
        <strain evidence="8">cv. AG2017</strain>
        <tissue evidence="6">Leaf</tissue>
    </source>
</reference>
<keyword evidence="3" id="KW-0804">Transcription</keyword>
<keyword evidence="2" id="KW-0805">Transcription regulation</keyword>
<dbReference type="Gene3D" id="4.10.280.10">
    <property type="entry name" value="Helix-loop-helix DNA-binding domain"/>
    <property type="match status" value="1"/>
</dbReference>
<keyword evidence="4" id="KW-0539">Nucleus</keyword>
<dbReference type="AlphaFoldDB" id="A0A218WXV4"/>
<name>A0A218WXV4_PUNGR</name>
<dbReference type="Proteomes" id="UP000233551">
    <property type="component" value="Unassembled WGS sequence"/>
</dbReference>
<evidence type="ECO:0000256" key="2">
    <source>
        <dbReference type="ARBA" id="ARBA00023015"/>
    </source>
</evidence>
<protein>
    <recommendedName>
        <fullName evidence="9">Transcription factor DYT1</fullName>
    </recommendedName>
</protein>
<dbReference type="STRING" id="22663.A0A218WXV4"/>
<gene>
    <name evidence="5" type="ORF">CDL15_Pgr017025</name>
    <name evidence="6" type="ORF">CRG98_006654</name>
</gene>
<dbReference type="EMBL" id="MTKT01002534">
    <property type="protein sequence ID" value="OWM77627.1"/>
    <property type="molecule type" value="Genomic_DNA"/>
</dbReference>
<evidence type="ECO:0000313" key="6">
    <source>
        <dbReference type="EMBL" id="PKI72954.1"/>
    </source>
</evidence>
<dbReference type="InterPro" id="IPR051358">
    <property type="entry name" value="TF_AMS/ICE1/BHLH6-like"/>
</dbReference>
<dbReference type="EMBL" id="PGOL01000304">
    <property type="protein sequence ID" value="PKI72954.1"/>
    <property type="molecule type" value="Genomic_DNA"/>
</dbReference>
<reference evidence="7" key="1">
    <citation type="journal article" date="2017" name="Plant J.">
        <title>The pomegranate (Punica granatum L.) genome and the genomics of punicalagin biosynthesis.</title>
        <authorList>
            <person name="Qin G."/>
            <person name="Xu C."/>
            <person name="Ming R."/>
            <person name="Tang H."/>
            <person name="Guyot R."/>
            <person name="Kramer E.M."/>
            <person name="Hu Y."/>
            <person name="Yi X."/>
            <person name="Qi Y."/>
            <person name="Xu X."/>
            <person name="Gao Z."/>
            <person name="Pan H."/>
            <person name="Jian J."/>
            <person name="Tian Y."/>
            <person name="Yue Z."/>
            <person name="Xu Y."/>
        </authorList>
    </citation>
    <scope>NUCLEOTIDE SEQUENCE [LARGE SCALE GENOMIC DNA]</scope>
    <source>
        <strain evidence="7">cv. Dabenzi</strain>
    </source>
</reference>
<dbReference type="GO" id="GO:0003700">
    <property type="term" value="F:DNA-binding transcription factor activity"/>
    <property type="evidence" value="ECO:0007669"/>
    <property type="project" value="TreeGrafter"/>
</dbReference>
<dbReference type="GO" id="GO:0046983">
    <property type="term" value="F:protein dimerization activity"/>
    <property type="evidence" value="ECO:0007669"/>
    <property type="project" value="InterPro"/>
</dbReference>
<evidence type="ECO:0000256" key="3">
    <source>
        <dbReference type="ARBA" id="ARBA00023163"/>
    </source>
</evidence>
<dbReference type="InterPro" id="IPR036638">
    <property type="entry name" value="HLH_DNA-bd_sf"/>
</dbReference>
<dbReference type="PANTHER" id="PTHR31945">
    <property type="entry name" value="TRANSCRIPTION FACTOR SCREAM2-RELATED"/>
    <property type="match status" value="1"/>
</dbReference>
<comment type="subcellular location">
    <subcellularLocation>
        <location evidence="1">Nucleus</location>
    </subcellularLocation>
</comment>
<comment type="caution">
    <text evidence="5">The sequence shown here is derived from an EMBL/GenBank/DDBJ whole genome shotgun (WGS) entry which is preliminary data.</text>
</comment>
<evidence type="ECO:0000313" key="7">
    <source>
        <dbReference type="Proteomes" id="UP000197138"/>
    </source>
</evidence>
<evidence type="ECO:0000313" key="8">
    <source>
        <dbReference type="Proteomes" id="UP000233551"/>
    </source>
</evidence>
<dbReference type="GO" id="GO:0043565">
    <property type="term" value="F:sequence-specific DNA binding"/>
    <property type="evidence" value="ECO:0007669"/>
    <property type="project" value="TreeGrafter"/>
</dbReference>
<evidence type="ECO:0000256" key="1">
    <source>
        <dbReference type="ARBA" id="ARBA00004123"/>
    </source>
</evidence>
<reference evidence="5" key="2">
    <citation type="submission" date="2017-06" db="EMBL/GenBank/DDBJ databases">
        <title>The pomegranate genome and the genomics of punicalagin biosynthesis.</title>
        <authorList>
            <person name="Xu C."/>
        </authorList>
    </citation>
    <scope>NUCLEOTIDE SEQUENCE [LARGE SCALE GENOMIC DNA]</scope>
    <source>
        <tissue evidence="5">Fresh leaf</tissue>
    </source>
</reference>
<accession>A0A218WXV4</accession>
<evidence type="ECO:0008006" key="9">
    <source>
        <dbReference type="Google" id="ProtNLM"/>
    </source>
</evidence>
<keyword evidence="8" id="KW-1185">Reference proteome</keyword>
<evidence type="ECO:0000256" key="4">
    <source>
        <dbReference type="ARBA" id="ARBA00023242"/>
    </source>
</evidence>
<dbReference type="GO" id="GO:0005634">
    <property type="term" value="C:nucleus"/>
    <property type="evidence" value="ECO:0007669"/>
    <property type="project" value="UniProtKB-SubCell"/>
</dbReference>